<accession>A0A6J5R535</accession>
<sequence>MIGRWLATAWEASLTKGIIGAALGAVLSWLTTANIDPLLVGIGAATIPLVINAMNKYDPRYGVGKQTPLSDLATAHEFQIEGE</sequence>
<dbReference type="EMBL" id="LR797165">
    <property type="protein sequence ID" value="CAB4191062.1"/>
    <property type="molecule type" value="Genomic_DNA"/>
</dbReference>
<name>A0A6J5R535_9CAUD</name>
<organism evidence="1">
    <name type="scientific">uncultured Caudovirales phage</name>
    <dbReference type="NCBI Taxonomy" id="2100421"/>
    <lineage>
        <taxon>Viruses</taxon>
        <taxon>Duplodnaviria</taxon>
        <taxon>Heunggongvirae</taxon>
        <taxon>Uroviricota</taxon>
        <taxon>Caudoviricetes</taxon>
        <taxon>Peduoviridae</taxon>
        <taxon>Maltschvirus</taxon>
        <taxon>Maltschvirus maltsch</taxon>
    </lineage>
</organism>
<evidence type="ECO:0000313" key="1">
    <source>
        <dbReference type="EMBL" id="CAB4191062.1"/>
    </source>
</evidence>
<proteinExistence type="predicted"/>
<protein>
    <recommendedName>
        <fullName evidence="2">Holin</fullName>
    </recommendedName>
</protein>
<reference evidence="1" key="1">
    <citation type="submission" date="2020-05" db="EMBL/GenBank/DDBJ databases">
        <authorList>
            <person name="Chiriac C."/>
            <person name="Salcher M."/>
            <person name="Ghai R."/>
            <person name="Kavagutti S V."/>
        </authorList>
    </citation>
    <scope>NUCLEOTIDE SEQUENCE</scope>
</reference>
<gene>
    <name evidence="1" type="ORF">UFOVP1213_5</name>
</gene>
<evidence type="ECO:0008006" key="2">
    <source>
        <dbReference type="Google" id="ProtNLM"/>
    </source>
</evidence>